<evidence type="ECO:0000313" key="1">
    <source>
        <dbReference type="EMBL" id="CRZ00548.1"/>
    </source>
</evidence>
<name>A0A0H5QER9_9EUKA</name>
<proteinExistence type="predicted"/>
<dbReference type="AlphaFoldDB" id="A0A0H5QER9"/>
<protein>
    <submittedName>
        <fullName evidence="1">Uncharacterized protein</fullName>
    </submittedName>
</protein>
<sequence length="128" mass="14620">MVEKFTANDTRLGDLDGRYCSVQGRWLIRQIWVTKRLSCSSAIDGIALFSFVIDFMAKDQCQTVLMSRVCSLTSTFSSTWFNEYPESFSFGLLQEPPCIAYYKLDIVARPSTTFARAIKGENNRMTTR</sequence>
<organism evidence="1">
    <name type="scientific">Spongospora subterranea</name>
    <dbReference type="NCBI Taxonomy" id="70186"/>
    <lineage>
        <taxon>Eukaryota</taxon>
        <taxon>Sar</taxon>
        <taxon>Rhizaria</taxon>
        <taxon>Endomyxa</taxon>
        <taxon>Phytomyxea</taxon>
        <taxon>Plasmodiophorida</taxon>
        <taxon>Plasmodiophoridae</taxon>
        <taxon>Spongospora</taxon>
    </lineage>
</organism>
<reference evidence="1" key="1">
    <citation type="submission" date="2015-04" db="EMBL/GenBank/DDBJ databases">
        <title>The genome sequence of the plant pathogenic Rhizarian Plasmodiophora brassicae reveals insights in its biotrophic life cycle and the origin of chitin synthesis.</title>
        <authorList>
            <person name="Schwelm A."/>
            <person name="Fogelqvist J."/>
            <person name="Knaust A."/>
            <person name="Julke S."/>
            <person name="Lilja T."/>
            <person name="Dhandapani V."/>
            <person name="Bonilla-Rosso G."/>
            <person name="Karlsson M."/>
            <person name="Shevchenko A."/>
            <person name="Choi S.R."/>
            <person name="Kim H.G."/>
            <person name="Park J.Y."/>
            <person name="Lim Y.P."/>
            <person name="Ludwig-Muller J."/>
            <person name="Dixelius C."/>
        </authorList>
    </citation>
    <scope>NUCLEOTIDE SEQUENCE</scope>
    <source>
        <tissue evidence="1">Potato root galls</tissue>
    </source>
</reference>
<accession>A0A0H5QER9</accession>
<dbReference type="EMBL" id="HACM01000106">
    <property type="protein sequence ID" value="CRZ00548.1"/>
    <property type="molecule type" value="Transcribed_RNA"/>
</dbReference>